<evidence type="ECO:0000256" key="9">
    <source>
        <dbReference type="ARBA" id="ARBA00023212"/>
    </source>
</evidence>
<keyword evidence="4" id="KW-0963">Cytoplasm</keyword>
<dbReference type="EMBL" id="OV725082">
    <property type="protein sequence ID" value="CAH1405108.1"/>
    <property type="molecule type" value="Genomic_DNA"/>
</dbReference>
<evidence type="ECO:0000256" key="6">
    <source>
        <dbReference type="ARBA" id="ARBA00022737"/>
    </source>
</evidence>
<keyword evidence="14" id="KW-1185">Reference proteome</keyword>
<keyword evidence="7" id="KW-0970">Cilium biogenesis/degradation</keyword>
<protein>
    <recommendedName>
        <fullName evidence="3">TBC1 domain family member 31</fullName>
    </recommendedName>
</protein>
<evidence type="ECO:0000256" key="1">
    <source>
        <dbReference type="ARBA" id="ARBA00004120"/>
    </source>
</evidence>
<comment type="function">
    <text evidence="11">Molecular adapter which is involved in cilium biogenesis. Part of a functional complex including OFD1 a centriolar protein involved in cilium assembly. Could regulate the cAMP-dependent phosphorylation of OFD1, and its subsequent ubiquitination by PJA2 which ultimately leads to its proteasomal degradation.</text>
</comment>
<dbReference type="AlphaFoldDB" id="A0A9P0HN90"/>
<organism evidence="13 14">
    <name type="scientific">Nezara viridula</name>
    <name type="common">Southern green stink bug</name>
    <name type="synonym">Cimex viridulus</name>
    <dbReference type="NCBI Taxonomy" id="85310"/>
    <lineage>
        <taxon>Eukaryota</taxon>
        <taxon>Metazoa</taxon>
        <taxon>Ecdysozoa</taxon>
        <taxon>Arthropoda</taxon>
        <taxon>Hexapoda</taxon>
        <taxon>Insecta</taxon>
        <taxon>Pterygota</taxon>
        <taxon>Neoptera</taxon>
        <taxon>Paraneoptera</taxon>
        <taxon>Hemiptera</taxon>
        <taxon>Heteroptera</taxon>
        <taxon>Panheteroptera</taxon>
        <taxon>Pentatomomorpha</taxon>
        <taxon>Pentatomoidea</taxon>
        <taxon>Pentatomidae</taxon>
        <taxon>Pentatominae</taxon>
        <taxon>Nezara</taxon>
    </lineage>
</organism>
<sequence>MFITNSMSSNTLDITTEGNEKLPLPNISEDDLVALVIKKGDFRNGKCFSKFKRISVNPRLDQLCSYSSDGNCYIIDFTEKTFWTLRKEKDVSIIEFYPCHDKICLGHFNGTIRTFDLPSGQISGTFKGHKEEVKDISFNKVGTQCVSISRDRGFVWDPFTFKKQFLIEPVERSIIKQVKFIPWQDKFLVTTSDNLLSVWDSVSGSLSVKFHALEIFGYYINSFSFNRNGSAMVACGNCNKLICLNTSSWSLVKVFVLPQQYTKLNYIEFVTQPYDAGESCMVTFLTCHYRVVLFHLTTGVLSVVDIIDRDCCISLRVNNSGKYLFSLMGGGSIQIIHNELWDGRDKQKKMHDSLKELSHEVQESYRWHLLIAKKDIHSVISSFRQFPNDLRPFLWRSALSLPMNVLAHRTLCSKGLHNSFANIKDYPFLQIELRYPVLRLASNLAYWCPMFGRIKYLPLMILRFAKLFRPSPIVAFEVVATILVNYCQNWFNEFPLIPTNLTYFIECILKKTDSELCDHFNESGIKLSSYVWPVMETLFAEVLVEKDWLILWDNVVTSRTDFLTLAVVSFFLVNKNIFHSCKSLKEFEFFIHNPVNVNIMLMIEKTRQLMTVWNYRTIFSDFEPLLKGDIYQFFSGGMVANSELSTSSGTIFDVGSSTDQGRFLPCPSRSFSELDSYYTAEEFNFSNLKTITDGNTQSEPQKSSDSSKAMLTVYDCNKFSNRRRRLK</sequence>
<evidence type="ECO:0000256" key="11">
    <source>
        <dbReference type="ARBA" id="ARBA00034464"/>
    </source>
</evidence>
<evidence type="ECO:0000313" key="14">
    <source>
        <dbReference type="Proteomes" id="UP001152798"/>
    </source>
</evidence>
<dbReference type="InterPro" id="IPR000195">
    <property type="entry name" value="Rab-GAP-TBC_dom"/>
</dbReference>
<dbReference type="GO" id="GO:0060271">
    <property type="term" value="P:cilium assembly"/>
    <property type="evidence" value="ECO:0007669"/>
    <property type="project" value="TreeGrafter"/>
</dbReference>
<dbReference type="InterPro" id="IPR051570">
    <property type="entry name" value="TBC1_cilium_biogenesis"/>
</dbReference>
<proteinExistence type="predicted"/>
<dbReference type="SUPFAM" id="SSF50978">
    <property type="entry name" value="WD40 repeat-like"/>
    <property type="match status" value="1"/>
</dbReference>
<evidence type="ECO:0000259" key="12">
    <source>
        <dbReference type="PROSITE" id="PS50086"/>
    </source>
</evidence>
<dbReference type="InterPro" id="IPR015943">
    <property type="entry name" value="WD40/YVTN_repeat-like_dom_sf"/>
</dbReference>
<accession>A0A9P0HN90</accession>
<dbReference type="OrthoDB" id="5578278at2759"/>
<dbReference type="Proteomes" id="UP001152798">
    <property type="component" value="Chromosome 6"/>
</dbReference>
<evidence type="ECO:0000256" key="4">
    <source>
        <dbReference type="ARBA" id="ARBA00022490"/>
    </source>
</evidence>
<dbReference type="SUPFAM" id="SSF47923">
    <property type="entry name" value="Ypt/Rab-GAP domain of gyp1p"/>
    <property type="match status" value="1"/>
</dbReference>
<dbReference type="Pfam" id="PF00566">
    <property type="entry name" value="RabGAP-TBC"/>
    <property type="match status" value="1"/>
</dbReference>
<evidence type="ECO:0000256" key="10">
    <source>
        <dbReference type="ARBA" id="ARBA00023273"/>
    </source>
</evidence>
<name>A0A9P0HN90_NEZVI</name>
<dbReference type="Gene3D" id="2.130.10.10">
    <property type="entry name" value="YVTN repeat-like/Quinoprotein amine dehydrogenase"/>
    <property type="match status" value="1"/>
</dbReference>
<reference evidence="13" key="1">
    <citation type="submission" date="2022-01" db="EMBL/GenBank/DDBJ databases">
        <authorList>
            <person name="King R."/>
        </authorList>
    </citation>
    <scope>NUCLEOTIDE SEQUENCE</scope>
</reference>
<evidence type="ECO:0000256" key="2">
    <source>
        <dbReference type="ARBA" id="ARBA00004607"/>
    </source>
</evidence>
<gene>
    <name evidence="13" type="ORF">NEZAVI_LOCUS13392</name>
</gene>
<dbReference type="Gene3D" id="1.10.472.80">
    <property type="entry name" value="Ypt/Rab-GAP domain of gyp1p, domain 3"/>
    <property type="match status" value="1"/>
</dbReference>
<evidence type="ECO:0000313" key="13">
    <source>
        <dbReference type="EMBL" id="CAH1405108.1"/>
    </source>
</evidence>
<dbReference type="SMART" id="SM00320">
    <property type="entry name" value="WD40"/>
    <property type="match status" value="5"/>
</dbReference>
<keyword evidence="10" id="KW-0966">Cell projection</keyword>
<comment type="subcellular location">
    <subcellularLocation>
        <location evidence="1">Cytoplasm</location>
        <location evidence="1">Cytoskeleton</location>
        <location evidence="1">Cilium basal body</location>
    </subcellularLocation>
    <subcellularLocation>
        <location evidence="2">Cytoplasm</location>
        <location evidence="2">Cytoskeleton</location>
        <location evidence="2">Microtubule organizing center</location>
        <location evidence="2">Centrosome</location>
        <location evidence="2">Centriolar satellite</location>
    </subcellularLocation>
</comment>
<dbReference type="InterPro" id="IPR035969">
    <property type="entry name" value="Rab-GAP_TBC_sf"/>
</dbReference>
<feature type="domain" description="Rab-GAP TBC" evidence="12">
    <location>
        <begin position="385"/>
        <end position="559"/>
    </location>
</feature>
<dbReference type="InterPro" id="IPR036322">
    <property type="entry name" value="WD40_repeat_dom_sf"/>
</dbReference>
<dbReference type="PANTHER" id="PTHR19853">
    <property type="entry name" value="WD REPEAT CONTAINING PROTEIN 3 WDR3"/>
    <property type="match status" value="1"/>
</dbReference>
<evidence type="ECO:0000256" key="5">
    <source>
        <dbReference type="ARBA" id="ARBA00022574"/>
    </source>
</evidence>
<evidence type="ECO:0000256" key="8">
    <source>
        <dbReference type="ARBA" id="ARBA00023054"/>
    </source>
</evidence>
<dbReference type="PANTHER" id="PTHR19853:SF1">
    <property type="entry name" value="TBC1 DOMAIN FAMILY MEMBER 31"/>
    <property type="match status" value="1"/>
</dbReference>
<dbReference type="GO" id="GO:0034451">
    <property type="term" value="C:centriolar satellite"/>
    <property type="evidence" value="ECO:0007669"/>
    <property type="project" value="UniProtKB-SubCell"/>
</dbReference>
<evidence type="ECO:0000256" key="7">
    <source>
        <dbReference type="ARBA" id="ARBA00022794"/>
    </source>
</evidence>
<evidence type="ECO:0000256" key="3">
    <source>
        <dbReference type="ARBA" id="ARBA00014199"/>
    </source>
</evidence>
<keyword evidence="9" id="KW-0206">Cytoskeleton</keyword>
<dbReference type="InterPro" id="IPR001680">
    <property type="entry name" value="WD40_rpt"/>
</dbReference>
<keyword evidence="5" id="KW-0853">WD repeat</keyword>
<keyword evidence="8" id="KW-0175">Coiled coil</keyword>
<dbReference type="PROSITE" id="PS50086">
    <property type="entry name" value="TBC_RABGAP"/>
    <property type="match status" value="1"/>
</dbReference>
<keyword evidence="6" id="KW-0677">Repeat</keyword>
<dbReference type="GO" id="GO:0036064">
    <property type="term" value="C:ciliary basal body"/>
    <property type="evidence" value="ECO:0007669"/>
    <property type="project" value="TreeGrafter"/>
</dbReference>